<dbReference type="PRINTS" id="PR00081">
    <property type="entry name" value="GDHRDH"/>
</dbReference>
<sequence length="187" mass="19830">EAFRALVDVHMMGAFNVVRPAFPVMKAAGYGRVVLTGSIGGIYTMPQTVHYAMSKASMIGLNNAISVEGNEFGVKSNVILPGAVTRMAEGIDTSQFPPMDPALVAPMVGYLAHEDCAVSAEIYAAVAGRMARVYVTETHGLWQRDWSIGEVAENLSAIRDTSNNFTFHPAEGGFGAHLGTSFGMVGS</sequence>
<comment type="similarity">
    <text evidence="1">Belongs to the short-chain dehydrogenases/reductases (SDR) family.</text>
</comment>
<dbReference type="SUPFAM" id="SSF51735">
    <property type="entry name" value="NAD(P)-binding Rossmann-fold domains"/>
    <property type="match status" value="1"/>
</dbReference>
<gene>
    <name evidence="3" type="ORF">WG900_19740</name>
</gene>
<dbReference type="Proteomes" id="UP001379235">
    <property type="component" value="Unassembled WGS sequence"/>
</dbReference>
<reference evidence="3 4" key="1">
    <citation type="submission" date="2024-03" db="EMBL/GenBank/DDBJ databases">
        <authorList>
            <person name="Jo J.-H."/>
        </authorList>
    </citation>
    <scope>NUCLEOTIDE SEQUENCE [LARGE SCALE GENOMIC DNA]</scope>
    <source>
        <strain evidence="3 4">AS3R-12</strain>
    </source>
</reference>
<dbReference type="InterPro" id="IPR020904">
    <property type="entry name" value="Sc_DH/Rdtase_CS"/>
</dbReference>
<organism evidence="3 4">
    <name type="scientific">Novosphingobium aquae</name>
    <dbReference type="NCBI Taxonomy" id="3133435"/>
    <lineage>
        <taxon>Bacteria</taxon>
        <taxon>Pseudomonadati</taxon>
        <taxon>Pseudomonadota</taxon>
        <taxon>Alphaproteobacteria</taxon>
        <taxon>Sphingomonadales</taxon>
        <taxon>Sphingomonadaceae</taxon>
        <taxon>Novosphingobium</taxon>
    </lineage>
</organism>
<dbReference type="InterPro" id="IPR002347">
    <property type="entry name" value="SDR_fam"/>
</dbReference>
<evidence type="ECO:0000256" key="2">
    <source>
        <dbReference type="ARBA" id="ARBA00023002"/>
    </source>
</evidence>
<dbReference type="RefSeq" id="WP_339970038.1">
    <property type="nucleotide sequence ID" value="NZ_JBBHJY010000014.1"/>
</dbReference>
<dbReference type="PANTHER" id="PTHR45024">
    <property type="entry name" value="DEHYDROGENASES, SHORT CHAIN"/>
    <property type="match status" value="1"/>
</dbReference>
<dbReference type="Pfam" id="PF00106">
    <property type="entry name" value="adh_short"/>
    <property type="match status" value="1"/>
</dbReference>
<dbReference type="PANTHER" id="PTHR45024:SF2">
    <property type="entry name" value="SCP2 DOMAIN-CONTAINING PROTEIN"/>
    <property type="match status" value="1"/>
</dbReference>
<dbReference type="InterPro" id="IPR051687">
    <property type="entry name" value="Peroxisomal_Beta-Oxidation"/>
</dbReference>
<dbReference type="Gene3D" id="3.40.50.720">
    <property type="entry name" value="NAD(P)-binding Rossmann-like Domain"/>
    <property type="match status" value="2"/>
</dbReference>
<protein>
    <submittedName>
        <fullName evidence="3">SDR family NAD(P)-dependent oxidoreductase</fullName>
    </submittedName>
</protein>
<keyword evidence="4" id="KW-1185">Reference proteome</keyword>
<proteinExistence type="inferred from homology"/>
<evidence type="ECO:0000313" key="3">
    <source>
        <dbReference type="EMBL" id="MEJ6012143.1"/>
    </source>
</evidence>
<evidence type="ECO:0000313" key="4">
    <source>
        <dbReference type="Proteomes" id="UP001379235"/>
    </source>
</evidence>
<keyword evidence="2" id="KW-0560">Oxidoreductase</keyword>
<comment type="caution">
    <text evidence="3">The sequence shown here is derived from an EMBL/GenBank/DDBJ whole genome shotgun (WGS) entry which is preliminary data.</text>
</comment>
<evidence type="ECO:0000256" key="1">
    <source>
        <dbReference type="ARBA" id="ARBA00006484"/>
    </source>
</evidence>
<name>A0ABU8SFX7_9SPHN</name>
<dbReference type="PROSITE" id="PS00061">
    <property type="entry name" value="ADH_SHORT"/>
    <property type="match status" value="1"/>
</dbReference>
<accession>A0ABU8SFX7</accession>
<feature type="non-terminal residue" evidence="3">
    <location>
        <position position="1"/>
    </location>
</feature>
<dbReference type="EMBL" id="JBBHJY010000014">
    <property type="protein sequence ID" value="MEJ6012143.1"/>
    <property type="molecule type" value="Genomic_DNA"/>
</dbReference>
<dbReference type="InterPro" id="IPR036291">
    <property type="entry name" value="NAD(P)-bd_dom_sf"/>
</dbReference>